<dbReference type="RefSeq" id="WP_320230368.1">
    <property type="nucleotide sequence ID" value="NZ_JAVIJB010000008.1"/>
</dbReference>
<dbReference type="Pfam" id="PF01527">
    <property type="entry name" value="HTH_Tnp_1"/>
    <property type="match status" value="1"/>
</dbReference>
<dbReference type="EMBL" id="JAVIJC010000094">
    <property type="protein sequence ID" value="MDX8496710.1"/>
    <property type="molecule type" value="Genomic_DNA"/>
</dbReference>
<accession>A0ABU4ZBV6</accession>
<dbReference type="InterPro" id="IPR010921">
    <property type="entry name" value="Trp_repressor/repl_initiator"/>
</dbReference>
<proteinExistence type="predicted"/>
<reference evidence="2 3" key="1">
    <citation type="submission" date="2023-08" db="EMBL/GenBank/DDBJ databases">
        <title>Implementing the SeqCode for naming new Mesorhizobium species isolated from Vachellia karroo root nodules.</title>
        <authorList>
            <person name="Van Lill M."/>
        </authorList>
    </citation>
    <scope>NUCLEOTIDE SEQUENCE [LARGE SCALE GENOMIC DNA]</scope>
    <source>
        <strain evidence="2 3">VK22B</strain>
    </source>
</reference>
<dbReference type="NCBIfam" id="NF047593">
    <property type="entry name" value="IS66_ISAeme5_TnpA"/>
    <property type="match status" value="1"/>
</dbReference>
<keyword evidence="3" id="KW-1185">Reference proteome</keyword>
<organism evidence="2 3">
    <name type="scientific">Mesorhizobium captivum</name>
    <dbReference type="NCBI Taxonomy" id="3072319"/>
    <lineage>
        <taxon>Bacteria</taxon>
        <taxon>Pseudomonadati</taxon>
        <taxon>Pseudomonadota</taxon>
        <taxon>Alphaproteobacteria</taxon>
        <taxon>Hyphomicrobiales</taxon>
        <taxon>Phyllobacteriaceae</taxon>
        <taxon>Mesorhizobium</taxon>
    </lineage>
</organism>
<comment type="caution">
    <text evidence="2">The sequence shown here is derived from an EMBL/GenBank/DDBJ whole genome shotgun (WGS) entry which is preliminary data.</text>
</comment>
<evidence type="ECO:0000313" key="2">
    <source>
        <dbReference type="EMBL" id="MDX8496710.1"/>
    </source>
</evidence>
<feature type="compositionally biased region" description="Basic residues" evidence="1">
    <location>
        <begin position="69"/>
        <end position="92"/>
    </location>
</feature>
<dbReference type="InterPro" id="IPR002514">
    <property type="entry name" value="Transposase_8"/>
</dbReference>
<feature type="region of interest" description="Disordered" evidence="1">
    <location>
        <begin position="67"/>
        <end position="94"/>
    </location>
</feature>
<name>A0ABU4ZBV6_9HYPH</name>
<dbReference type="SUPFAM" id="SSF48295">
    <property type="entry name" value="TrpR-like"/>
    <property type="match status" value="1"/>
</dbReference>
<gene>
    <name evidence="2" type="ORF">RFN29_35070</name>
</gene>
<evidence type="ECO:0000313" key="3">
    <source>
        <dbReference type="Proteomes" id="UP001271249"/>
    </source>
</evidence>
<evidence type="ECO:0000256" key="1">
    <source>
        <dbReference type="SAM" id="MobiDB-lite"/>
    </source>
</evidence>
<sequence>MAPRRSWDKADNPYWRTHVGSWFRSSLEAEEYCRRHKLSTLTFELWARHLLTPKDLRKRAEYLRELHKEKQKKRARRAPRRKQNTPPRRRYGARTDRGPIALHAFWGMHVEAMNWSGMGLAEYAAALDLSPHALRRWRDRFEESGTEMDWRTLLHPSTRAQLSSAANCVRRKYRLTPGAADGRSNRRSFTDEQKRAIVAETERPGMAVAQVCRRHGIATSMAFRWREEFGLTARKAPQLAMVALADGMADELPALAALRGLVQPPDGMVAIELDDGRRVFAPAGTTAAAVKRQLTAKEKAS</sequence>
<dbReference type="Proteomes" id="UP001271249">
    <property type="component" value="Unassembled WGS sequence"/>
</dbReference>
<protein>
    <submittedName>
        <fullName evidence="2">Transposase</fullName>
    </submittedName>
</protein>